<dbReference type="EMBL" id="CM007650">
    <property type="protein sequence ID" value="ONM55631.1"/>
    <property type="molecule type" value="Genomic_DNA"/>
</dbReference>
<dbReference type="InParanoid" id="A0A1D6I6B6"/>
<organism evidence="1">
    <name type="scientific">Zea mays</name>
    <name type="common">Maize</name>
    <dbReference type="NCBI Taxonomy" id="4577"/>
    <lineage>
        <taxon>Eukaryota</taxon>
        <taxon>Viridiplantae</taxon>
        <taxon>Streptophyta</taxon>
        <taxon>Embryophyta</taxon>
        <taxon>Tracheophyta</taxon>
        <taxon>Spermatophyta</taxon>
        <taxon>Magnoliopsida</taxon>
        <taxon>Liliopsida</taxon>
        <taxon>Poales</taxon>
        <taxon>Poaceae</taxon>
        <taxon>PACMAD clade</taxon>
        <taxon>Panicoideae</taxon>
        <taxon>Andropogonodae</taxon>
        <taxon>Andropogoneae</taxon>
        <taxon>Tripsacinae</taxon>
        <taxon>Zea</taxon>
    </lineage>
</organism>
<protein>
    <submittedName>
        <fullName evidence="1">Uncharacterized protein</fullName>
    </submittedName>
</protein>
<sequence>MDEIMNKVGVYWLGPPANKEISSAGDDLEVCETKPSHPCSFLQLINCSMGEQREKCLCPCLVSSLLIASLMFPSSNYMQSLSTSAEDGAEWLVKKLKGKMQKPLVDLLSTTSLWARSPHVEVDRIKTKVLVSASVTIVKAAAAKVYFTTRIKWSCNGMPMMSSGAASPSTSLLHTKMDKWLLSVAGINLQSLATWEICVHCTSCVLCFVVRMCNTQKDSECVPIAYDICLEYSTSEAELELAQTIYQILN</sequence>
<dbReference type="AlphaFoldDB" id="A0A1D6I6B6"/>
<evidence type="ECO:0000313" key="1">
    <source>
        <dbReference type="EMBL" id="ONM55631.1"/>
    </source>
</evidence>
<reference evidence="1" key="1">
    <citation type="submission" date="2015-12" db="EMBL/GenBank/DDBJ databases">
        <title>Update maize B73 reference genome by single molecule sequencing technologies.</title>
        <authorList>
            <consortium name="Maize Genome Sequencing Project"/>
            <person name="Ware D."/>
        </authorList>
    </citation>
    <scope>NUCLEOTIDE SEQUENCE [LARGE SCALE GENOMIC DNA]</scope>
    <source>
        <tissue evidence="1">Seedling</tissue>
    </source>
</reference>
<name>A0A1D6I6B6_MAIZE</name>
<accession>A0A1D6I6B6</accession>
<gene>
    <name evidence="1" type="ORF">ZEAMMB73_Zm00001d020805</name>
</gene>
<proteinExistence type="predicted"/>